<dbReference type="InterPro" id="IPR036366">
    <property type="entry name" value="PGBDSf"/>
</dbReference>
<evidence type="ECO:0000256" key="1">
    <source>
        <dbReference type="SAM" id="MobiDB-lite"/>
    </source>
</evidence>
<keyword evidence="2" id="KW-1133">Transmembrane helix</keyword>
<reference evidence="5" key="1">
    <citation type="submission" date="2020-05" db="EMBL/GenBank/DDBJ databases">
        <authorList>
            <person name="Chiriac C."/>
            <person name="Salcher M."/>
            <person name="Ghai R."/>
            <person name="Kavagutti S V."/>
        </authorList>
    </citation>
    <scope>NUCLEOTIDE SEQUENCE</scope>
</reference>
<dbReference type="InterPro" id="IPR036908">
    <property type="entry name" value="RlpA-like_sf"/>
</dbReference>
<keyword evidence="2" id="KW-0472">Membrane</keyword>
<proteinExistence type="predicted"/>
<protein>
    <submittedName>
        <fullName evidence="5">Unannotated protein</fullName>
    </submittedName>
</protein>
<keyword evidence="2" id="KW-0812">Transmembrane</keyword>
<feature type="region of interest" description="Disordered" evidence="1">
    <location>
        <begin position="21"/>
        <end position="79"/>
    </location>
</feature>
<dbReference type="AlphaFoldDB" id="A0A6J6A0T8"/>
<evidence type="ECO:0000313" key="5">
    <source>
        <dbReference type="EMBL" id="CAB4347398.1"/>
    </source>
</evidence>
<feature type="region of interest" description="Disordered" evidence="1">
    <location>
        <begin position="188"/>
        <end position="207"/>
    </location>
</feature>
<feature type="transmembrane region" description="Helical" evidence="2">
    <location>
        <begin position="88"/>
        <end position="109"/>
    </location>
</feature>
<dbReference type="InterPro" id="IPR036365">
    <property type="entry name" value="PGBD-like_sf"/>
</dbReference>
<organism evidence="5">
    <name type="scientific">freshwater metagenome</name>
    <dbReference type="NCBI Taxonomy" id="449393"/>
    <lineage>
        <taxon>unclassified sequences</taxon>
        <taxon>metagenomes</taxon>
        <taxon>ecological metagenomes</taxon>
    </lineage>
</organism>
<feature type="domain" description="RlpA-like protein double-psi beta-barrel" evidence="4">
    <location>
        <begin position="219"/>
        <end position="294"/>
    </location>
</feature>
<dbReference type="InterPro" id="IPR002477">
    <property type="entry name" value="Peptidoglycan-bd-like"/>
</dbReference>
<dbReference type="PANTHER" id="PTHR34183:SF1">
    <property type="entry name" value="ENDOLYTIC PEPTIDOGLYCAN TRANSGLYCOSYLASE RLPA"/>
    <property type="match status" value="1"/>
</dbReference>
<feature type="domain" description="Peptidoglycan binding-like" evidence="3">
    <location>
        <begin position="126"/>
        <end position="181"/>
    </location>
</feature>
<dbReference type="Gene3D" id="2.40.40.10">
    <property type="entry name" value="RlpA-like domain"/>
    <property type="match status" value="1"/>
</dbReference>
<dbReference type="InterPro" id="IPR009009">
    <property type="entry name" value="RlpA-like_DPBB"/>
</dbReference>
<dbReference type="CDD" id="cd22268">
    <property type="entry name" value="DPBB_RlpA-like"/>
    <property type="match status" value="1"/>
</dbReference>
<dbReference type="PANTHER" id="PTHR34183">
    <property type="entry name" value="ENDOLYTIC PEPTIDOGLYCAN TRANSGLYCOSYLASE RLPA"/>
    <property type="match status" value="1"/>
</dbReference>
<dbReference type="Gene3D" id="1.10.101.10">
    <property type="entry name" value="PGBD-like superfamily/PGBD"/>
    <property type="match status" value="1"/>
</dbReference>
<evidence type="ECO:0000259" key="4">
    <source>
        <dbReference type="Pfam" id="PF03330"/>
    </source>
</evidence>
<evidence type="ECO:0000256" key="2">
    <source>
        <dbReference type="SAM" id="Phobius"/>
    </source>
</evidence>
<accession>A0A6J6A0T8</accession>
<dbReference type="SUPFAM" id="SSF47090">
    <property type="entry name" value="PGBD-like"/>
    <property type="match status" value="1"/>
</dbReference>
<name>A0A6J6A0T8_9ZZZZ</name>
<sequence>MSTEISSPWWSEVEHLRPQAESSSFVVAQAPSKRASAAQPAREPSKRLPVVRRPGAPKARALVEQRRSRASHSGAPRTPLTIRRPDRIAAWAVLLGLVLVLTAAASAGASSVHKLGDRTLKAPMNGHDVRALQAKLHHLHLLSVPPTGHFGSLTYVAVRRFQHSRCMTTDGIAGPATISALKAGKRACSSKKPSGGGRGNGGGGGATRSRVVTWYGPGWYGRRTACGNTLTSTLMGVAHKTLPCGTVVYFSFRGHTVKTKVVDRGPYAAGVHYDLTWAAARKLGVISIGRATVRASR</sequence>
<gene>
    <name evidence="5" type="ORF">UFOPK3522_01675</name>
</gene>
<dbReference type="EMBL" id="CAESAO010000217">
    <property type="protein sequence ID" value="CAB4347398.1"/>
    <property type="molecule type" value="Genomic_DNA"/>
</dbReference>
<feature type="compositionally biased region" description="Gly residues" evidence="1">
    <location>
        <begin position="194"/>
        <end position="206"/>
    </location>
</feature>
<dbReference type="Pfam" id="PF03330">
    <property type="entry name" value="DPBB_1"/>
    <property type="match status" value="1"/>
</dbReference>
<dbReference type="Pfam" id="PF01471">
    <property type="entry name" value="PG_binding_1"/>
    <property type="match status" value="1"/>
</dbReference>
<evidence type="ECO:0000259" key="3">
    <source>
        <dbReference type="Pfam" id="PF01471"/>
    </source>
</evidence>